<feature type="compositionally biased region" description="Polar residues" evidence="5">
    <location>
        <begin position="249"/>
        <end position="262"/>
    </location>
</feature>
<dbReference type="CDD" id="cd00155">
    <property type="entry name" value="RasGEF"/>
    <property type="match status" value="1"/>
</dbReference>
<dbReference type="GO" id="GO:0007265">
    <property type="term" value="P:Ras protein signal transduction"/>
    <property type="evidence" value="ECO:0007669"/>
    <property type="project" value="TreeGrafter"/>
</dbReference>
<dbReference type="InterPro" id="IPR008937">
    <property type="entry name" value="Ras-like_GEF"/>
</dbReference>
<dbReference type="CDD" id="cd06224">
    <property type="entry name" value="REM"/>
    <property type="match status" value="1"/>
</dbReference>
<dbReference type="SMART" id="SM00326">
    <property type="entry name" value="SH3"/>
    <property type="match status" value="1"/>
</dbReference>
<dbReference type="Proteomes" id="UP000005222">
    <property type="component" value="Chromosome E"/>
</dbReference>
<dbReference type="InterPro" id="IPR036964">
    <property type="entry name" value="RASGEF_cat_dom_sf"/>
</dbReference>
<dbReference type="Pfam" id="PF00618">
    <property type="entry name" value="RasGEF_N"/>
    <property type="match status" value="1"/>
</dbReference>
<dbReference type="PROSITE" id="PS50002">
    <property type="entry name" value="SH3"/>
    <property type="match status" value="1"/>
</dbReference>
<dbReference type="SUPFAM" id="SSF50044">
    <property type="entry name" value="SH3-domain"/>
    <property type="match status" value="1"/>
</dbReference>
<gene>
    <name evidence="9" type="primary">Piso0_001773</name>
    <name evidence="9" type="ORF">GNLVRS01_PISO0E12346g</name>
</gene>
<dbReference type="Gene3D" id="1.20.870.10">
    <property type="entry name" value="Son of sevenless (SoS) protein Chain: S domain 1"/>
    <property type="match status" value="1"/>
</dbReference>
<dbReference type="Pfam" id="PF00617">
    <property type="entry name" value="RasGEF"/>
    <property type="match status" value="1"/>
</dbReference>
<feature type="region of interest" description="Disordered" evidence="5">
    <location>
        <begin position="364"/>
        <end position="408"/>
    </location>
</feature>
<feature type="compositionally biased region" description="Basic and acidic residues" evidence="5">
    <location>
        <begin position="384"/>
        <end position="395"/>
    </location>
</feature>
<name>G8YP21_PICSO</name>
<evidence type="ECO:0000256" key="2">
    <source>
        <dbReference type="ARBA" id="ARBA00022658"/>
    </source>
</evidence>
<dbReference type="GO" id="GO:0005085">
    <property type="term" value="F:guanyl-nucleotide exchange factor activity"/>
    <property type="evidence" value="ECO:0007669"/>
    <property type="project" value="UniProtKB-KW"/>
</dbReference>
<accession>G8YP21</accession>
<dbReference type="InterPro" id="IPR000651">
    <property type="entry name" value="Ras-like_Gua-exchang_fac_N"/>
</dbReference>
<dbReference type="SMART" id="SM00229">
    <property type="entry name" value="RasGEFN"/>
    <property type="match status" value="1"/>
</dbReference>
<dbReference type="InterPro" id="IPR036028">
    <property type="entry name" value="SH3-like_dom_sf"/>
</dbReference>
<evidence type="ECO:0000259" key="6">
    <source>
        <dbReference type="PROSITE" id="PS50002"/>
    </source>
</evidence>
<feature type="region of interest" description="Disordered" evidence="5">
    <location>
        <begin position="35"/>
        <end position="63"/>
    </location>
</feature>
<dbReference type="Gene3D" id="1.10.840.10">
    <property type="entry name" value="Ras guanine-nucleotide exchange factors catalytic domain"/>
    <property type="match status" value="1"/>
</dbReference>
<feature type="region of interest" description="Disordered" evidence="5">
    <location>
        <begin position="119"/>
        <end position="142"/>
    </location>
</feature>
<organism evidence="9 10">
    <name type="scientific">Pichia sorbitophila (strain ATCC MYA-4447 / BCRC 22081 / CBS 7064 / NBRC 10061 / NRRL Y-12695)</name>
    <name type="common">Hybrid yeast</name>
    <dbReference type="NCBI Taxonomy" id="559304"/>
    <lineage>
        <taxon>Eukaryota</taxon>
        <taxon>Fungi</taxon>
        <taxon>Dikarya</taxon>
        <taxon>Ascomycota</taxon>
        <taxon>Saccharomycotina</taxon>
        <taxon>Pichiomycetes</taxon>
        <taxon>Debaryomycetaceae</taxon>
        <taxon>Millerozyma</taxon>
    </lineage>
</organism>
<feature type="compositionally biased region" description="Polar residues" evidence="5">
    <location>
        <begin position="54"/>
        <end position="63"/>
    </location>
</feature>
<dbReference type="PANTHER" id="PTHR23113">
    <property type="entry name" value="GUANINE NUCLEOTIDE EXCHANGE FACTOR"/>
    <property type="match status" value="1"/>
</dbReference>
<dbReference type="OMA" id="TEMSTIE"/>
<feature type="domain" description="SH3" evidence="6">
    <location>
        <begin position="428"/>
        <end position="496"/>
    </location>
</feature>
<evidence type="ECO:0000313" key="10">
    <source>
        <dbReference type="Proteomes" id="UP000005222"/>
    </source>
</evidence>
<dbReference type="Gene3D" id="2.30.30.40">
    <property type="entry name" value="SH3 Domains"/>
    <property type="match status" value="1"/>
</dbReference>
<dbReference type="SUPFAM" id="SSF48366">
    <property type="entry name" value="Ras GEF"/>
    <property type="match status" value="1"/>
</dbReference>
<dbReference type="PANTHER" id="PTHR23113:SF354">
    <property type="entry name" value="BUD SITE SELECTION PROTEIN 5"/>
    <property type="match status" value="1"/>
</dbReference>
<dbReference type="PROSITE" id="PS50212">
    <property type="entry name" value="RASGEF_NTER"/>
    <property type="match status" value="1"/>
</dbReference>
<keyword evidence="1 4" id="KW-0728">SH3 domain</keyword>
<dbReference type="EMBL" id="FO082055">
    <property type="protein sequence ID" value="CCE79689.1"/>
    <property type="molecule type" value="Genomic_DNA"/>
</dbReference>
<evidence type="ECO:0000259" key="8">
    <source>
        <dbReference type="PROSITE" id="PS50212"/>
    </source>
</evidence>
<dbReference type="HOGENOM" id="CLU_003150_0_0_1"/>
<evidence type="ECO:0000259" key="7">
    <source>
        <dbReference type="PROSITE" id="PS50009"/>
    </source>
</evidence>
<feature type="region of interest" description="Disordered" evidence="5">
    <location>
        <begin position="230"/>
        <end position="266"/>
    </location>
</feature>
<dbReference type="OrthoDB" id="546434at2759"/>
<dbReference type="PROSITE" id="PS50009">
    <property type="entry name" value="RASGEF_CAT"/>
    <property type="match status" value="1"/>
</dbReference>
<dbReference type="SMART" id="SM00147">
    <property type="entry name" value="RasGEF"/>
    <property type="match status" value="1"/>
</dbReference>
<keyword evidence="2 3" id="KW-0344">Guanine-nucleotide releasing factor</keyword>
<evidence type="ECO:0000313" key="9">
    <source>
        <dbReference type="EMBL" id="CCE79689.1"/>
    </source>
</evidence>
<feature type="compositionally biased region" description="Low complexity" evidence="5">
    <location>
        <begin position="10"/>
        <end position="21"/>
    </location>
</feature>
<sequence>MYRAPNRQGATSYASTSSSVYTPVESKFRFSSGNMVEEHVSEEEELGNEFASESMASTNSSENANYLGAENSFQTIDTYMTAAGSAGTLNSFSSITESIMNNKSPNDTMAYDQTADTAYDNDATPKFHNDFQNDPIDDRTPKLNGEEQFLQNIDDMDMSGKRASTLLPQQELSSKFKRLSTTLRQSAAFTSGDSVQFMDTFQQNIERAAFQDRNYSKSRSSYYTRIKDADAADTERDVDESSDARTVETNDSNRLSSISNDSTDLRRNDLDHGFQHILMSRNNSSTDADSVNSVDHNERSFVNFRGSRISPLKVVKNTSVQELTLDDIPLRKDLINKFEEMNIGAKKVSEKQKVDYVISKRRLETDESDSEGPQGLNISTTDSDVNRKSSRKSIESQRSSSHHSISDVQSYSHSLSSNFEMKTEDEDLSGLFIRALHPFDSSTLQLDSDASICLSFEKDDLAFVHTIDESGWGEVTLVESLQRGWIPMNYFTMVVSDDPSSDDQDAAEDSNFQGHSIYLKPLFRACGEFLINPLSHQARNGNYTFSTKVINSIRDGVRLLLQETDCLSRSNEIVTKKPIVRKIRKSLLADWYNLMVRANEYKGTSNFNKIEILTLMVFQVARKAVSFLQVWSIESSHIIKRENEKKLKNDMNTYPLLKTPPQAKQRVTEINSLLYQYLGLIIGRLDMIEHNSEGCDILESLTHQIILLLRELLFISKTGTDFSLEKPAELDASLDNLLSLVSSLVSGVKVLVVKTMNESVEDQQRIMSVKGSKSTPDKDYLYTEEGGDLIQVATKMIRALSLTIFSIRKLLEITGDFKLHAERSYPDYAKMKIEPDEFIKKCSLGIMRHGQQKMKGKDSLAPPMKNKINRFSMVRSGKTGMLGLTPEGEGFLNEVLFDKDTSFSSNPEFEKFTTTTSKMEPIDLKKEILVDSQGNLLGASFKGLVYTLTNETATPEHFFVSTFFICFRYFANGIDLVEELISRFEVDRVSSNKDVGEDIRLKNRRRLIVKMFQIWLESYWNYNSDGPLLTTLINFFNEAVSFHLPIEAMRLLDICARLFSKPLTENSRDIKVRSSKQLVNRSITLKKSSRKNSSDSSLSDASLTARYSMVDGYELSRINTSSSATGTLKSMALPMPLGIGNQRPSSSSLLTKTEMSTIEKVNLTFRNIIGESWCPHTFINTKNYIPLPLSDILDRWYKVSEQSWVLSNYRPNLPDFNGLEIAKQLTLIESHIFCSISPNELLNENYTAKKAHLKLAPNIRKSILFTNSLSSYVLESLLQPNINPKMRANILKTWLKIAISCLYLRNFNSLAAIITSLQSHLVTRLTRLWEDLSEKYTELYNYLVGIVHPEKNYRVYREKLKNFLVSNEYNIPIVPYFLLFLQDLTFVTDGNPSYRNANSFLNQKVINIDKYLKITRIIADIESLQITYDIPAVASQTDKRRNSILIGIGGNKPPVSDEYNINAVPPLQELILLELWKITQLNKKEEDRAWKLSCTIQPRT</sequence>
<proteinExistence type="predicted"/>
<evidence type="ECO:0000256" key="1">
    <source>
        <dbReference type="ARBA" id="ARBA00022443"/>
    </source>
</evidence>
<dbReference type="InterPro" id="IPR023578">
    <property type="entry name" value="Ras_GEF_dom_sf"/>
</dbReference>
<feature type="compositionally biased region" description="Basic and acidic residues" evidence="5">
    <location>
        <begin position="123"/>
        <end position="142"/>
    </location>
</feature>
<feature type="compositionally biased region" description="Low complexity" evidence="5">
    <location>
        <begin position="396"/>
        <end position="408"/>
    </location>
</feature>
<dbReference type="GO" id="GO:0005886">
    <property type="term" value="C:plasma membrane"/>
    <property type="evidence" value="ECO:0007669"/>
    <property type="project" value="TreeGrafter"/>
</dbReference>
<dbReference type="InterPro" id="IPR001895">
    <property type="entry name" value="RASGEF_cat_dom"/>
</dbReference>
<keyword evidence="10" id="KW-1185">Reference proteome</keyword>
<dbReference type="InterPro" id="IPR001452">
    <property type="entry name" value="SH3_domain"/>
</dbReference>
<feature type="domain" description="N-terminal Ras-GEF" evidence="8">
    <location>
        <begin position="932"/>
        <end position="1059"/>
    </location>
</feature>
<evidence type="ECO:0000256" key="3">
    <source>
        <dbReference type="PROSITE-ProRule" id="PRU00168"/>
    </source>
</evidence>
<feature type="domain" description="Ras-GEF" evidence="7">
    <location>
        <begin position="1217"/>
        <end position="1458"/>
    </location>
</feature>
<dbReference type="InParanoid" id="G8YP21"/>
<dbReference type="eggNOG" id="KOG3417">
    <property type="taxonomic scope" value="Eukaryota"/>
</dbReference>
<evidence type="ECO:0000256" key="5">
    <source>
        <dbReference type="SAM" id="MobiDB-lite"/>
    </source>
</evidence>
<evidence type="ECO:0000256" key="4">
    <source>
        <dbReference type="PROSITE-ProRule" id="PRU00192"/>
    </source>
</evidence>
<feature type="region of interest" description="Disordered" evidence="5">
    <location>
        <begin position="1"/>
        <end position="21"/>
    </location>
</feature>
<dbReference type="STRING" id="559304.G8YP21"/>
<protein>
    <submittedName>
        <fullName evidence="9">Piso0_001773 protein</fullName>
    </submittedName>
</protein>
<reference evidence="9 10" key="1">
    <citation type="journal article" date="2012" name="G3 (Bethesda)">
        <title>Pichia sorbitophila, an interspecies yeast hybrid reveals early steps of genome resolution following polyploidization.</title>
        <authorList>
            <person name="Leh Louis V."/>
            <person name="Despons L."/>
            <person name="Friedrich A."/>
            <person name="Martin T."/>
            <person name="Durrens P."/>
            <person name="Casaregola S."/>
            <person name="Neuveglise C."/>
            <person name="Fairhead C."/>
            <person name="Marck C."/>
            <person name="Cruz J.A."/>
            <person name="Straub M.L."/>
            <person name="Kugler V."/>
            <person name="Sacerdot C."/>
            <person name="Uzunov Z."/>
            <person name="Thierry A."/>
            <person name="Weiss S."/>
            <person name="Bleykasten C."/>
            <person name="De Montigny J."/>
            <person name="Jacques N."/>
            <person name="Jung P."/>
            <person name="Lemaire M."/>
            <person name="Mallet S."/>
            <person name="Morel G."/>
            <person name="Richard G.F."/>
            <person name="Sarkar A."/>
            <person name="Savel G."/>
            <person name="Schacherer J."/>
            <person name="Seret M.L."/>
            <person name="Talla E."/>
            <person name="Samson G."/>
            <person name="Jubin C."/>
            <person name="Poulain J."/>
            <person name="Vacherie B."/>
            <person name="Barbe V."/>
            <person name="Pelletier E."/>
            <person name="Sherman D.J."/>
            <person name="Westhof E."/>
            <person name="Weissenbach J."/>
            <person name="Baret P.V."/>
            <person name="Wincker P."/>
            <person name="Gaillardin C."/>
            <person name="Dujon B."/>
            <person name="Souciet J.L."/>
        </authorList>
    </citation>
    <scope>NUCLEOTIDE SEQUENCE [LARGE SCALE GENOMIC DNA]</scope>
    <source>
        <strain evidence="10">ATCC MYA-4447 / BCRC 22081 / CBS 7064 / NBRC 10061 / NRRL Y-12695</strain>
    </source>
</reference>